<dbReference type="SUPFAM" id="SSF56601">
    <property type="entry name" value="beta-lactamase/transpeptidase-like"/>
    <property type="match status" value="1"/>
</dbReference>
<evidence type="ECO:0000313" key="3">
    <source>
        <dbReference type="EMBL" id="MDP9846274.1"/>
    </source>
</evidence>
<keyword evidence="4" id="KW-1185">Reference proteome</keyword>
<keyword evidence="1" id="KW-1133">Transmembrane helix</keyword>
<dbReference type="Pfam" id="PF00144">
    <property type="entry name" value="Beta-lactamase"/>
    <property type="match status" value="1"/>
</dbReference>
<dbReference type="Proteomes" id="UP001225356">
    <property type="component" value="Unassembled WGS sequence"/>
</dbReference>
<evidence type="ECO:0000259" key="2">
    <source>
        <dbReference type="Pfam" id="PF00144"/>
    </source>
</evidence>
<dbReference type="Gene3D" id="3.40.710.10">
    <property type="entry name" value="DD-peptidase/beta-lactamase superfamily"/>
    <property type="match status" value="1"/>
</dbReference>
<accession>A0ABT9QJM1</accession>
<gene>
    <name evidence="3" type="ORF">J2853_005485</name>
</gene>
<feature type="transmembrane region" description="Helical" evidence="1">
    <location>
        <begin position="553"/>
        <end position="579"/>
    </location>
</feature>
<name>A0ABT9QJM1_9ACTN</name>
<dbReference type="PANTHER" id="PTHR46825:SF9">
    <property type="entry name" value="BETA-LACTAMASE-RELATED DOMAIN-CONTAINING PROTEIN"/>
    <property type="match status" value="1"/>
</dbReference>
<sequence length="617" mass="65743">MFTELITALVLAAGPVHAAQPPPDLPGIGALIDEYVATSMAEEKVPGVAVTVVAGGREVVDKGYGLADVERRIPVDPERTRFLIGSETKLFTAQAALQLVHEGRLDLDADVNTYLTTFKIRDTYPGRPVTLRNLLTHTAGFDEDYVVGSGKDVRPLGEALAATQPARLRPPGTGVSYSNYGVALAGYLVEIVSGMPFEEYVGRHVFEPLGMNDSVIACGGLEDTRAYLVDGSAARADCADFTASGAGPASTAADMARYMRAQLSLDARLGSGVAAEMQRQQYTEDPRLPGMGFVWEESPYRGHRMLFKGGDMPGMHSYMFLLPEQGIGIHVMSNGDGTGRHGLDGFALAEKIIDRYLPAARPPSVKALSGVSAERYQGWYQSSRTSHGSLLKVQALADAPVHVTATADGAILTTGFKGGLRRWIQFEPGVFQEEGGWDRIAFPEPGQLAISRSTVVFDRIGPLDHPSLHLALLGAALLAAVAALLGFPAAAAVRLARRRRHGTPAPASPRAPRIARLLAWIASVSVIVVVVGLGFLLADEGRALPLVLQRAPVLMALLVGASLTVPLAASLLACSAIAWWKRWWRTPGRIAYTLVALGVTAFAVVAVTYNLVGPSWT</sequence>
<protein>
    <submittedName>
        <fullName evidence="3">CubicO group peptidase (Beta-lactamase class C family)</fullName>
    </submittedName>
</protein>
<dbReference type="InterPro" id="IPR012338">
    <property type="entry name" value="Beta-lactam/transpept-like"/>
</dbReference>
<keyword evidence="1" id="KW-0472">Membrane</keyword>
<feature type="transmembrane region" description="Helical" evidence="1">
    <location>
        <begin position="517"/>
        <end position="538"/>
    </location>
</feature>
<dbReference type="EMBL" id="JAUSQU010000001">
    <property type="protein sequence ID" value="MDP9846274.1"/>
    <property type="molecule type" value="Genomic_DNA"/>
</dbReference>
<keyword evidence="1" id="KW-0812">Transmembrane</keyword>
<feature type="transmembrane region" description="Helical" evidence="1">
    <location>
        <begin position="470"/>
        <end position="496"/>
    </location>
</feature>
<dbReference type="InterPro" id="IPR050491">
    <property type="entry name" value="AmpC-like"/>
</dbReference>
<dbReference type="PANTHER" id="PTHR46825">
    <property type="entry name" value="D-ALANYL-D-ALANINE-CARBOXYPEPTIDASE/ENDOPEPTIDASE AMPH"/>
    <property type="match status" value="1"/>
</dbReference>
<dbReference type="RefSeq" id="WP_307562625.1">
    <property type="nucleotide sequence ID" value="NZ_JAUSQU010000001.1"/>
</dbReference>
<proteinExistence type="predicted"/>
<feature type="transmembrane region" description="Helical" evidence="1">
    <location>
        <begin position="591"/>
        <end position="612"/>
    </location>
</feature>
<feature type="domain" description="Beta-lactamase-related" evidence="2">
    <location>
        <begin position="32"/>
        <end position="342"/>
    </location>
</feature>
<dbReference type="InterPro" id="IPR001466">
    <property type="entry name" value="Beta-lactam-related"/>
</dbReference>
<reference evidence="3 4" key="1">
    <citation type="submission" date="2023-07" db="EMBL/GenBank/DDBJ databases">
        <title>Sequencing the genomes of 1000 actinobacteria strains.</title>
        <authorList>
            <person name="Klenk H.-P."/>
        </authorList>
    </citation>
    <scope>NUCLEOTIDE SEQUENCE [LARGE SCALE GENOMIC DNA]</scope>
    <source>
        <strain evidence="3 4">DSM 46740</strain>
    </source>
</reference>
<comment type="caution">
    <text evidence="3">The sequence shown here is derived from an EMBL/GenBank/DDBJ whole genome shotgun (WGS) entry which is preliminary data.</text>
</comment>
<evidence type="ECO:0000313" key="4">
    <source>
        <dbReference type="Proteomes" id="UP001225356"/>
    </source>
</evidence>
<evidence type="ECO:0000256" key="1">
    <source>
        <dbReference type="SAM" id="Phobius"/>
    </source>
</evidence>
<organism evidence="3 4">
    <name type="scientific">Streptosporangium lutulentum</name>
    <dbReference type="NCBI Taxonomy" id="1461250"/>
    <lineage>
        <taxon>Bacteria</taxon>
        <taxon>Bacillati</taxon>
        <taxon>Actinomycetota</taxon>
        <taxon>Actinomycetes</taxon>
        <taxon>Streptosporangiales</taxon>
        <taxon>Streptosporangiaceae</taxon>
        <taxon>Streptosporangium</taxon>
    </lineage>
</organism>